<gene>
    <name evidence="1" type="ORF">SAMN05216207_1014155</name>
</gene>
<dbReference type="Proteomes" id="UP000199614">
    <property type="component" value="Unassembled WGS sequence"/>
</dbReference>
<sequence length="277" mass="29531">MVIDELRARCAPLRFAPLPGVVTEAPSGPEWITAAGIADPADPFLGRLLDADAAEPPGPRAVHTLRTLLRELIFCTAGAVYLLEAAPQLGPDRYVYRTTGPGRSGGADDTVGAAVLDRVLVVGHEAVIGPARGGALPVTDRAELDAWLAPGFVATVRPLVELVAARTRVGPRTLWSYVIDMVHFGMLNLARQLERDRAAAWERAGELAEQLFAAGVPRRSEPAMVRFGPENEQVWGVRGACCLDFTDGAHGMCLTCPLLAADDRAEKWAAADLSGPR</sequence>
<protein>
    <submittedName>
        <fullName evidence="1">Ferric iron reductase FhuF-like transporter</fullName>
    </submittedName>
</protein>
<evidence type="ECO:0000313" key="1">
    <source>
        <dbReference type="EMBL" id="SFN46380.1"/>
    </source>
</evidence>
<name>A0A1I4Z925_PSUAM</name>
<dbReference type="STRING" id="260086.SAMN05216207_1014155"/>
<keyword evidence="2" id="KW-1185">Reference proteome</keyword>
<dbReference type="AlphaFoldDB" id="A0A1I4Z925"/>
<accession>A0A1I4Z925</accession>
<dbReference type="EMBL" id="FOUY01000014">
    <property type="protein sequence ID" value="SFN46380.1"/>
    <property type="molecule type" value="Genomic_DNA"/>
</dbReference>
<reference evidence="1 2" key="1">
    <citation type="submission" date="2016-10" db="EMBL/GenBank/DDBJ databases">
        <authorList>
            <person name="de Groot N.N."/>
        </authorList>
    </citation>
    <scope>NUCLEOTIDE SEQUENCE [LARGE SCALE GENOMIC DNA]</scope>
    <source>
        <strain evidence="1 2">CGMCC 4.1877</strain>
    </source>
</reference>
<organism evidence="1 2">
    <name type="scientific">Pseudonocardia ammonioxydans</name>
    <dbReference type="NCBI Taxonomy" id="260086"/>
    <lineage>
        <taxon>Bacteria</taxon>
        <taxon>Bacillati</taxon>
        <taxon>Actinomycetota</taxon>
        <taxon>Actinomycetes</taxon>
        <taxon>Pseudonocardiales</taxon>
        <taxon>Pseudonocardiaceae</taxon>
        <taxon>Pseudonocardia</taxon>
    </lineage>
</organism>
<evidence type="ECO:0000313" key="2">
    <source>
        <dbReference type="Proteomes" id="UP000199614"/>
    </source>
</evidence>
<proteinExistence type="predicted"/>
<dbReference type="RefSeq" id="WP_143105398.1">
    <property type="nucleotide sequence ID" value="NZ_FOUY01000014.1"/>
</dbReference>
<dbReference type="OrthoDB" id="3687419at2"/>